<dbReference type="Gene3D" id="3.40.720.10">
    <property type="entry name" value="Alkaline Phosphatase, subunit A"/>
    <property type="match status" value="1"/>
</dbReference>
<evidence type="ECO:0000313" key="3">
    <source>
        <dbReference type="EMBL" id="CEJ93685.1"/>
    </source>
</evidence>
<dbReference type="InterPro" id="IPR017850">
    <property type="entry name" value="Alkaline_phosphatase_core_sf"/>
</dbReference>
<dbReference type="Pfam" id="PF00884">
    <property type="entry name" value="Sulfatase"/>
    <property type="match status" value="1"/>
</dbReference>
<dbReference type="PANTHER" id="PTHR42693">
    <property type="entry name" value="ARYLSULFATASE FAMILY MEMBER"/>
    <property type="match status" value="1"/>
</dbReference>
<keyword evidence="4" id="KW-1185">Reference proteome</keyword>
<dbReference type="InterPro" id="IPR000917">
    <property type="entry name" value="Sulfatase_N"/>
</dbReference>
<accession>A0A0A1TPS4</accession>
<dbReference type="EMBL" id="CDHN01000006">
    <property type="protein sequence ID" value="CEJ93685.1"/>
    <property type="molecule type" value="Genomic_DNA"/>
</dbReference>
<dbReference type="OrthoDB" id="103349at2759"/>
<dbReference type="AlphaFoldDB" id="A0A0A1TPS4"/>
<evidence type="ECO:0000259" key="2">
    <source>
        <dbReference type="Pfam" id="PF00884"/>
    </source>
</evidence>
<protein>
    <recommendedName>
        <fullName evidence="2">Sulfatase N-terminal domain-containing protein</fullName>
    </recommendedName>
</protein>
<dbReference type="HOGENOM" id="CLU_1284080_0_0_1"/>
<name>A0A0A1TPS4_9HYPO</name>
<comment type="similarity">
    <text evidence="1">Belongs to the sulfatase family.</text>
</comment>
<dbReference type="GO" id="GO:0004065">
    <property type="term" value="F:arylsulfatase activity"/>
    <property type="evidence" value="ECO:0007669"/>
    <property type="project" value="TreeGrafter"/>
</dbReference>
<feature type="domain" description="Sulfatase N-terminal" evidence="2">
    <location>
        <begin position="16"/>
        <end position="179"/>
    </location>
</feature>
<reference evidence="3 4" key="1">
    <citation type="journal article" date="2015" name="Genome Announc.">
        <title>Draft Genome Sequence and Gene Annotation of the Entomopathogenic Fungus Verticillium hemipterigenum.</title>
        <authorList>
            <person name="Horn F."/>
            <person name="Habel A."/>
            <person name="Scharf D.H."/>
            <person name="Dworschak J."/>
            <person name="Brakhage A.A."/>
            <person name="Guthke R."/>
            <person name="Hertweck C."/>
            <person name="Linde J."/>
        </authorList>
    </citation>
    <scope>NUCLEOTIDE SEQUENCE [LARGE SCALE GENOMIC DNA]</scope>
</reference>
<dbReference type="STRING" id="1531966.A0A0A1TPS4"/>
<organism evidence="3 4">
    <name type="scientific">[Torrubiella] hemipterigena</name>
    <dbReference type="NCBI Taxonomy" id="1531966"/>
    <lineage>
        <taxon>Eukaryota</taxon>
        <taxon>Fungi</taxon>
        <taxon>Dikarya</taxon>
        <taxon>Ascomycota</taxon>
        <taxon>Pezizomycotina</taxon>
        <taxon>Sordariomycetes</taxon>
        <taxon>Hypocreomycetidae</taxon>
        <taxon>Hypocreales</taxon>
        <taxon>Clavicipitaceae</taxon>
        <taxon>Clavicipitaceae incertae sedis</taxon>
        <taxon>'Torrubiella' clade</taxon>
    </lineage>
</organism>
<dbReference type="PANTHER" id="PTHR42693:SF33">
    <property type="entry name" value="ARYLSULFATASE"/>
    <property type="match status" value="1"/>
</dbReference>
<proteinExistence type="inferred from homology"/>
<gene>
    <name evidence="3" type="ORF">VHEMI09258</name>
</gene>
<evidence type="ECO:0000313" key="4">
    <source>
        <dbReference type="Proteomes" id="UP000039046"/>
    </source>
</evidence>
<dbReference type="InterPro" id="IPR050738">
    <property type="entry name" value="Sulfatase"/>
</dbReference>
<dbReference type="Proteomes" id="UP000039046">
    <property type="component" value="Unassembled WGS sequence"/>
</dbReference>
<sequence length="215" mass="24760">MQWLEQIPNIYVEDDKAVHPRDLGPNFYSSDAFVNKLLDYFKERSPDDRAKPFFAYLVFTAPHWPLQVPDENRNNYRGRYDEGPGVLRQGRISALKKLKIVPQEAVPHPVLAIPDDLELYQEWEDLSKSQQAASARRMEIYAAMVERMDAQIGKVIDYLKETDELDNTLVLFISDNGAEGMLLEAVPLVGANFEEHLDKYYDNSVENLGRYNSFA</sequence>
<evidence type="ECO:0000256" key="1">
    <source>
        <dbReference type="ARBA" id="ARBA00008779"/>
    </source>
</evidence>
<dbReference type="SUPFAM" id="SSF53649">
    <property type="entry name" value="Alkaline phosphatase-like"/>
    <property type="match status" value="1"/>
</dbReference>